<protein>
    <submittedName>
        <fullName evidence="2">URED</fullName>
    </submittedName>
</protein>
<reference evidence="2" key="2">
    <citation type="journal article" date="2015" name="Data Brief">
        <title>Shoot transcriptome of the giant reed, Arundo donax.</title>
        <authorList>
            <person name="Barrero R.A."/>
            <person name="Guerrero F.D."/>
            <person name="Moolhuijzen P."/>
            <person name="Goolsby J.A."/>
            <person name="Tidwell J."/>
            <person name="Bellgard S.E."/>
            <person name="Bellgard M.I."/>
        </authorList>
    </citation>
    <scope>NUCLEOTIDE SEQUENCE</scope>
    <source>
        <tissue evidence="2">Shoot tissue taken approximately 20 cm above the soil surface</tissue>
    </source>
</reference>
<sequence length="71" mass="8308">MLRQVPAQAHRPLQGGARRLRRRLALRPHLRRRHRLRGHDLVHGERRRRLHGGDHHAGLHQGVQGCGLKMF</sequence>
<dbReference type="AlphaFoldDB" id="A0A0A9GQZ6"/>
<proteinExistence type="predicted"/>
<feature type="region of interest" description="Disordered" evidence="1">
    <location>
        <begin position="35"/>
        <end position="71"/>
    </location>
</feature>
<evidence type="ECO:0000313" key="2">
    <source>
        <dbReference type="EMBL" id="JAE26882.1"/>
    </source>
</evidence>
<evidence type="ECO:0000256" key="1">
    <source>
        <dbReference type="SAM" id="MobiDB-lite"/>
    </source>
</evidence>
<accession>A0A0A9GQZ6</accession>
<reference evidence="2" key="1">
    <citation type="submission" date="2014-09" db="EMBL/GenBank/DDBJ databases">
        <authorList>
            <person name="Magalhaes I.L.F."/>
            <person name="Oliveira U."/>
            <person name="Santos F.R."/>
            <person name="Vidigal T.H.D.A."/>
            <person name="Brescovit A.D."/>
            <person name="Santos A.J."/>
        </authorList>
    </citation>
    <scope>NUCLEOTIDE SEQUENCE</scope>
    <source>
        <tissue evidence="2">Shoot tissue taken approximately 20 cm above the soil surface</tissue>
    </source>
</reference>
<name>A0A0A9GQZ6_ARUDO</name>
<organism evidence="2">
    <name type="scientific">Arundo donax</name>
    <name type="common">Giant reed</name>
    <name type="synonym">Donax arundinaceus</name>
    <dbReference type="NCBI Taxonomy" id="35708"/>
    <lineage>
        <taxon>Eukaryota</taxon>
        <taxon>Viridiplantae</taxon>
        <taxon>Streptophyta</taxon>
        <taxon>Embryophyta</taxon>
        <taxon>Tracheophyta</taxon>
        <taxon>Spermatophyta</taxon>
        <taxon>Magnoliopsida</taxon>
        <taxon>Liliopsida</taxon>
        <taxon>Poales</taxon>
        <taxon>Poaceae</taxon>
        <taxon>PACMAD clade</taxon>
        <taxon>Arundinoideae</taxon>
        <taxon>Arundineae</taxon>
        <taxon>Arundo</taxon>
    </lineage>
</organism>
<dbReference type="EMBL" id="GBRH01171014">
    <property type="protein sequence ID" value="JAE26882.1"/>
    <property type="molecule type" value="Transcribed_RNA"/>
</dbReference>